<organism evidence="6 7">
    <name type="scientific">Proteus myxofaciens ATCC 19692</name>
    <dbReference type="NCBI Taxonomy" id="1354337"/>
    <lineage>
        <taxon>Bacteria</taxon>
        <taxon>Pseudomonadati</taxon>
        <taxon>Pseudomonadota</taxon>
        <taxon>Gammaproteobacteria</taxon>
        <taxon>Enterobacterales</taxon>
        <taxon>Morganellaceae</taxon>
        <taxon>Proteus</taxon>
    </lineage>
</organism>
<evidence type="ECO:0000256" key="1">
    <source>
        <dbReference type="ARBA" id="ARBA00009437"/>
    </source>
</evidence>
<keyword evidence="4" id="KW-0804">Transcription</keyword>
<comment type="caution">
    <text evidence="6">The sequence shown here is derived from an EMBL/GenBank/DDBJ whole genome shotgun (WGS) entry which is preliminary data.</text>
</comment>
<dbReference type="Pfam" id="PF00126">
    <property type="entry name" value="HTH_1"/>
    <property type="match status" value="1"/>
</dbReference>
<comment type="similarity">
    <text evidence="1">Belongs to the LysR transcriptional regulatory family.</text>
</comment>
<dbReference type="Gene3D" id="3.40.190.290">
    <property type="match status" value="1"/>
</dbReference>
<dbReference type="InterPro" id="IPR036388">
    <property type="entry name" value="WH-like_DNA-bd_sf"/>
</dbReference>
<keyword evidence="2" id="KW-0805">Transcription regulation</keyword>
<evidence type="ECO:0000259" key="5">
    <source>
        <dbReference type="PROSITE" id="PS50931"/>
    </source>
</evidence>
<dbReference type="EMBL" id="LXEN01000147">
    <property type="protein sequence ID" value="OAT22616.1"/>
    <property type="molecule type" value="Genomic_DNA"/>
</dbReference>
<keyword evidence="3 6" id="KW-0238">DNA-binding</keyword>
<dbReference type="GO" id="GO:0003700">
    <property type="term" value="F:DNA-binding transcription factor activity"/>
    <property type="evidence" value="ECO:0007669"/>
    <property type="project" value="InterPro"/>
</dbReference>
<name>A0A198FEC0_9GAMM</name>
<evidence type="ECO:0000256" key="4">
    <source>
        <dbReference type="ARBA" id="ARBA00023163"/>
    </source>
</evidence>
<sequence length="302" mass="34443">MGAIEKIDINMNYSIETLRTFVEAASLKSFSAAARKLNKSQSTVSTTITGFEDDLGFELFERKGRESTLTFAGKKVLSLVEDILSADERLQALRIELSPEMEPRLTCIFSDIYQPPQADQIFVILDKKFPHIEFEFIVAENDDVIDMLQNKHAQVGLMESRTEYPADIAFARLPIQGELGLYVNKTHPLAQEKNITYQHLTMNRQLRLSSNAQMIVNSEKNWLAPNYLLLLELAEQGMGWAILPTWLVKKFGHSSLVNLTYNQWPKKIDIDLVWSKNNPPGKAGYWLIDQLLSNNTRLFKTS</sequence>
<keyword evidence="7" id="KW-1185">Reference proteome</keyword>
<dbReference type="PROSITE" id="PS50931">
    <property type="entry name" value="HTH_LYSR"/>
    <property type="match status" value="1"/>
</dbReference>
<accession>A0A198FEC0</accession>
<evidence type="ECO:0000313" key="6">
    <source>
        <dbReference type="EMBL" id="OAT22616.1"/>
    </source>
</evidence>
<reference evidence="6 7" key="1">
    <citation type="submission" date="2016-04" db="EMBL/GenBank/DDBJ databases">
        <title>ATOL: Assembling a taxonomically balanced genome-scale reconstruction of the evolutionary history of the Enterobacteriaceae.</title>
        <authorList>
            <person name="Plunkett G.III."/>
            <person name="Neeno-Eckwall E.C."/>
            <person name="Glasner J.D."/>
            <person name="Perna N.T."/>
        </authorList>
    </citation>
    <scope>NUCLEOTIDE SEQUENCE [LARGE SCALE GENOMIC DNA]</scope>
    <source>
        <strain evidence="6 7">ATCC 19692</strain>
    </source>
</reference>
<proteinExistence type="inferred from homology"/>
<protein>
    <submittedName>
        <fullName evidence="6">DNA-binding protein</fullName>
    </submittedName>
</protein>
<dbReference type="CDD" id="cd05466">
    <property type="entry name" value="PBP2_LTTR_substrate"/>
    <property type="match status" value="1"/>
</dbReference>
<dbReference type="GO" id="GO:0000976">
    <property type="term" value="F:transcription cis-regulatory region binding"/>
    <property type="evidence" value="ECO:0007669"/>
    <property type="project" value="TreeGrafter"/>
</dbReference>
<dbReference type="Proteomes" id="UP000094023">
    <property type="component" value="Unassembled WGS sequence"/>
</dbReference>
<dbReference type="InterPro" id="IPR005119">
    <property type="entry name" value="LysR_subst-bd"/>
</dbReference>
<evidence type="ECO:0000256" key="2">
    <source>
        <dbReference type="ARBA" id="ARBA00023015"/>
    </source>
</evidence>
<feature type="domain" description="HTH lysR-type" evidence="5">
    <location>
        <begin position="18"/>
        <end position="70"/>
    </location>
</feature>
<dbReference type="STRING" id="1354337.M983_2878"/>
<dbReference type="InterPro" id="IPR036390">
    <property type="entry name" value="WH_DNA-bd_sf"/>
</dbReference>
<evidence type="ECO:0000313" key="7">
    <source>
        <dbReference type="Proteomes" id="UP000094023"/>
    </source>
</evidence>
<dbReference type="Gene3D" id="1.10.10.10">
    <property type="entry name" value="Winged helix-like DNA-binding domain superfamily/Winged helix DNA-binding domain"/>
    <property type="match status" value="1"/>
</dbReference>
<gene>
    <name evidence="6" type="ORF">M983_2878</name>
</gene>
<dbReference type="PANTHER" id="PTHR30126">
    <property type="entry name" value="HTH-TYPE TRANSCRIPTIONAL REGULATOR"/>
    <property type="match status" value="1"/>
</dbReference>
<dbReference type="Pfam" id="PF03466">
    <property type="entry name" value="LysR_substrate"/>
    <property type="match status" value="1"/>
</dbReference>
<dbReference type="PATRIC" id="fig|1354337.4.peg.2962"/>
<dbReference type="AlphaFoldDB" id="A0A198FEC0"/>
<dbReference type="PANTHER" id="PTHR30126:SF91">
    <property type="entry name" value="LYSR FAMILY TRANSCRIPTIONAL REGULATOR"/>
    <property type="match status" value="1"/>
</dbReference>
<evidence type="ECO:0000256" key="3">
    <source>
        <dbReference type="ARBA" id="ARBA00023125"/>
    </source>
</evidence>
<dbReference type="PRINTS" id="PR00039">
    <property type="entry name" value="HTHLYSR"/>
</dbReference>
<dbReference type="SUPFAM" id="SSF53850">
    <property type="entry name" value="Periplasmic binding protein-like II"/>
    <property type="match status" value="1"/>
</dbReference>
<dbReference type="InterPro" id="IPR000847">
    <property type="entry name" value="LysR_HTH_N"/>
</dbReference>
<dbReference type="SUPFAM" id="SSF46785">
    <property type="entry name" value="Winged helix' DNA-binding domain"/>
    <property type="match status" value="1"/>
</dbReference>